<sequence length="499" mass="57237">MNHAQLFAQLNNLITEIENINAASAVLSWDQHTYMPAQGALGRGRQLATLGKIAHEKLTHPQIGKLLEALQTFEESIPYSSFEASFLRNVRWRYLRLVKVPGSFIEELLTHQSSSFAAWVEAKKEKNFSIVQPFLEKTLELSRKYAGFFDYQHIADPLIDMSDHGFSAQIIQEVFAALKKELVPFVKDVAQRSIQNDSCLRQVFPVPLQEQFCQKMIQLIGFDFTRGRLDTTHHPFMTSFAHGDVRITTRYQEKFLAESLFSTIHEMGHAFYEMGNDIALDGSPLFGGTSSGVHESQSRLWENIVGRSYEFWEYFYPLLQSTFAQQLKNVPLNEFYVAINRVSQSLIRTDADELHYNLHVMIRFELELDMLEGRVKIKDLPEAWNAAYARDLGVVPPDDALGCMQDIHWYDGLIGGQFQGYTLGNIMSAQFFAAAERSEPNIWGGIKKGNFKPVQSWLQQNLYQYGKKFSSLEVLKKATGDSLHIEPYMQYLRKKFPIK</sequence>
<dbReference type="PRINTS" id="PR00998">
    <property type="entry name" value="CRBOXYPTASET"/>
</dbReference>
<dbReference type="GO" id="GO:0004181">
    <property type="term" value="F:metallocarboxypeptidase activity"/>
    <property type="evidence" value="ECO:0007669"/>
    <property type="project" value="UniProtKB-UniRule"/>
</dbReference>
<keyword evidence="1" id="KW-0645">Protease</keyword>
<dbReference type="CDD" id="cd06460">
    <property type="entry name" value="M32_Taq"/>
    <property type="match status" value="1"/>
</dbReference>
<evidence type="ECO:0000313" key="5">
    <source>
        <dbReference type="Proteomes" id="UP000253934"/>
    </source>
</evidence>
<comment type="caution">
    <text evidence="4">The sequence shown here is derived from an EMBL/GenBank/DDBJ whole genome shotgun (WGS) entry which is preliminary data.</text>
</comment>
<keyword evidence="1" id="KW-0378">Hydrolase</keyword>
<dbReference type="Proteomes" id="UP000253934">
    <property type="component" value="Unassembled WGS sequence"/>
</dbReference>
<gene>
    <name evidence="4" type="ORF">DCC88_08380</name>
</gene>
<keyword evidence="1 2" id="KW-0479">Metal-binding</keyword>
<dbReference type="GO" id="GO:0046872">
    <property type="term" value="F:metal ion binding"/>
    <property type="evidence" value="ECO:0007669"/>
    <property type="project" value="UniProtKB-KW"/>
</dbReference>
<dbReference type="InterPro" id="IPR001333">
    <property type="entry name" value="Peptidase_M32_Taq"/>
</dbReference>
<dbReference type="EC" id="3.4.17.19" evidence="1"/>
<dbReference type="AlphaFoldDB" id="A0A369KQD6"/>
<evidence type="ECO:0000256" key="1">
    <source>
        <dbReference type="PIRNR" id="PIRNR006615"/>
    </source>
</evidence>
<evidence type="ECO:0000256" key="2">
    <source>
        <dbReference type="PIRSR" id="PIRSR006615-1"/>
    </source>
</evidence>
<dbReference type="Pfam" id="PF02074">
    <property type="entry name" value="Peptidase_M32"/>
    <property type="match status" value="1"/>
</dbReference>
<keyword evidence="1 4" id="KW-0121">Carboxypeptidase</keyword>
<comment type="function">
    <text evidence="1">Broad specificity carboxypetidase that releases amino acids sequentially from the C-terminus, including neutral, aromatic, polar and basic residues.</text>
</comment>
<dbReference type="GO" id="GO:0006508">
    <property type="term" value="P:proteolysis"/>
    <property type="evidence" value="ECO:0007669"/>
    <property type="project" value="UniProtKB-UniRule"/>
</dbReference>
<feature type="binding site" evidence="2">
    <location>
        <position position="265"/>
    </location>
    <ligand>
        <name>Zn(2+)</name>
        <dbReference type="ChEBI" id="CHEBI:29105"/>
        <note>catalytic</note>
    </ligand>
</feature>
<name>A0A369KQD6_9BACT</name>
<reference evidence="4" key="1">
    <citation type="submission" date="2018-04" db="EMBL/GenBank/DDBJ databases">
        <title>Draft genome sequence of the Candidatus Spirobacillus cienkowskii, a pathogen of freshwater Daphnia species, reconstructed from hemolymph metagenomic reads.</title>
        <authorList>
            <person name="Bresciani L."/>
            <person name="Lemos L.N."/>
            <person name="Wale N."/>
            <person name="Lin J.Y."/>
            <person name="Fernandes G.R."/>
            <person name="Duffy M.A."/>
            <person name="Rodrigues J.M."/>
        </authorList>
    </citation>
    <scope>NUCLEOTIDE SEQUENCE [LARGE SCALE GENOMIC DNA]</scope>
    <source>
        <strain evidence="4">Binning01</strain>
    </source>
</reference>
<keyword evidence="5" id="KW-1185">Reference proteome</keyword>
<comment type="cofactor">
    <cofactor evidence="2">
        <name>Zn(2+)</name>
        <dbReference type="ChEBI" id="CHEBI:29105"/>
    </cofactor>
    <text evidence="2">Binds 1 zinc ion per subunit.</text>
</comment>
<feature type="binding site" evidence="2">
    <location>
        <position position="269"/>
    </location>
    <ligand>
        <name>Zn(2+)</name>
        <dbReference type="ChEBI" id="CHEBI:29105"/>
        <note>catalytic</note>
    </ligand>
</feature>
<keyword evidence="2" id="KW-0862">Zinc</keyword>
<feature type="active site" description="Proton donor/acceptor" evidence="3">
    <location>
        <position position="266"/>
    </location>
</feature>
<keyword evidence="1" id="KW-0482">Metalloprotease</keyword>
<dbReference type="Gene3D" id="1.10.1370.30">
    <property type="match status" value="1"/>
</dbReference>
<comment type="similarity">
    <text evidence="1">Belongs to the peptidase M32 family.</text>
</comment>
<organism evidence="4 5">
    <name type="scientific">Spirobacillus cienkowskii</name>
    <dbReference type="NCBI Taxonomy" id="495820"/>
    <lineage>
        <taxon>Bacteria</taxon>
        <taxon>Pseudomonadati</taxon>
        <taxon>Bdellovibrionota</taxon>
        <taxon>Oligoflexia</taxon>
        <taxon>Silvanigrellales</taxon>
        <taxon>Spirobacillus</taxon>
    </lineage>
</organism>
<dbReference type="PROSITE" id="PS52034">
    <property type="entry name" value="PEPTIDASE_M32"/>
    <property type="match status" value="1"/>
</dbReference>
<proteinExistence type="inferred from homology"/>
<evidence type="ECO:0000256" key="3">
    <source>
        <dbReference type="PIRSR" id="PIRSR006615-2"/>
    </source>
</evidence>
<dbReference type="EMBL" id="QOVW01000075">
    <property type="protein sequence ID" value="RDB35782.1"/>
    <property type="molecule type" value="Genomic_DNA"/>
</dbReference>
<feature type="binding site" evidence="2">
    <location>
        <position position="295"/>
    </location>
    <ligand>
        <name>Zn(2+)</name>
        <dbReference type="ChEBI" id="CHEBI:29105"/>
        <note>catalytic</note>
    </ligand>
</feature>
<dbReference type="PANTHER" id="PTHR34217">
    <property type="entry name" value="METAL-DEPENDENT CARBOXYPEPTIDASE"/>
    <property type="match status" value="1"/>
</dbReference>
<protein>
    <recommendedName>
        <fullName evidence="1">Metal-dependent carboxypeptidase</fullName>
        <ecNumber evidence="1">3.4.17.19</ecNumber>
    </recommendedName>
</protein>
<comment type="catalytic activity">
    <reaction evidence="1">
        <text>Release of a C-terminal amino acid with broad specificity, except for -Pro.</text>
        <dbReference type="EC" id="3.4.17.19"/>
    </reaction>
</comment>
<dbReference type="SUPFAM" id="SSF55486">
    <property type="entry name" value="Metalloproteases ('zincins'), catalytic domain"/>
    <property type="match status" value="1"/>
</dbReference>
<evidence type="ECO:0000313" key="4">
    <source>
        <dbReference type="EMBL" id="RDB35782.1"/>
    </source>
</evidence>
<accession>A0A369KQD6</accession>
<dbReference type="PANTHER" id="PTHR34217:SF1">
    <property type="entry name" value="CARBOXYPEPTIDASE 1"/>
    <property type="match status" value="1"/>
</dbReference>
<dbReference type="PIRSF" id="PIRSF006615">
    <property type="entry name" value="Zn_crbxpep_Taq"/>
    <property type="match status" value="1"/>
</dbReference>